<dbReference type="SUPFAM" id="SSF56112">
    <property type="entry name" value="Protein kinase-like (PK-like)"/>
    <property type="match status" value="1"/>
</dbReference>
<gene>
    <name evidence="2" type="ORF">SPI_08458</name>
</gene>
<proteinExistence type="predicted"/>
<feature type="compositionally biased region" description="Polar residues" evidence="1">
    <location>
        <begin position="544"/>
        <end position="553"/>
    </location>
</feature>
<accession>A0A167MZS3</accession>
<dbReference type="GO" id="GO:0016301">
    <property type="term" value="F:kinase activity"/>
    <property type="evidence" value="ECO:0007669"/>
    <property type="project" value="UniProtKB-KW"/>
</dbReference>
<dbReference type="AlphaFoldDB" id="A0A167MZS3"/>
<dbReference type="EMBL" id="AZHD01000021">
    <property type="protein sequence ID" value="OAA54954.1"/>
    <property type="molecule type" value="Genomic_DNA"/>
</dbReference>
<dbReference type="InterPro" id="IPR051678">
    <property type="entry name" value="AGP_Transferase"/>
</dbReference>
<feature type="compositionally biased region" description="Basic and acidic residues" evidence="1">
    <location>
        <begin position="526"/>
        <end position="543"/>
    </location>
</feature>
<evidence type="ECO:0000313" key="3">
    <source>
        <dbReference type="Proteomes" id="UP000076874"/>
    </source>
</evidence>
<dbReference type="Proteomes" id="UP000076874">
    <property type="component" value="Unassembled WGS sequence"/>
</dbReference>
<keyword evidence="3" id="KW-1185">Reference proteome</keyword>
<feature type="region of interest" description="Disordered" evidence="1">
    <location>
        <begin position="520"/>
        <end position="553"/>
    </location>
</feature>
<sequence>MSKAPSTTWFGISYDRMIYDEGSNVYDAWAARLLQPEGQATLEAFVARRFKHRGEATYMGSEQGSYNIVFRFRFADGQKPDIALLVAKPGHTAVGLADEKIENAVNWMRYLRTHTTIPIPEVHVWGSTADSPEGVGSAFIFMDYVEGISLRTYMRRFREWTKANTSSSNGGSSEAEDAALNKKRRCVYEQVAAIHQQLYRCRFDRIGSITHDTASGQWAVTRRPLTMDMHQQVLGVPCYSTAHWPRGPFRRTRDYLDFVLVEQQIQLHGLRNLNVPPDQAIPDASIQASQSTRRRRNDVDLDWARDIAAYRFRARQGVARLRARFYPSHGDDGDDGHGRFVAFNPDMDPRNMIVDPDTGRIVAVLDFEYMNAMPAEFACNAPVWLKGVPLTAVLERGFFRWFVKEYEPLMEQFLVAMRCVEDRAYGAGRKRGEEEEKETASAAVGRLTDTTAETRLSDAMRTSWQTQRFWFDYAVNSIDDVDAIYWAVFHDEDAPRELPPELEQAMEQYRTFTEEQIAHYEASQIEYDRTKDETLSRGEETKTAQDSTDATVP</sequence>
<dbReference type="InterPro" id="IPR011009">
    <property type="entry name" value="Kinase-like_dom_sf"/>
</dbReference>
<dbReference type="OrthoDB" id="5412996at2759"/>
<keyword evidence="2" id="KW-0808">Transferase</keyword>
<dbReference type="PANTHER" id="PTHR21310:SF37">
    <property type="entry name" value="AMINOGLYCOSIDE PHOSPHOTRANSFERASE DOMAIN-CONTAINING PROTEIN"/>
    <property type="match status" value="1"/>
</dbReference>
<comment type="caution">
    <text evidence="2">The sequence shown here is derived from an EMBL/GenBank/DDBJ whole genome shotgun (WGS) entry which is preliminary data.</text>
</comment>
<name>A0A167MZS3_9HYPO</name>
<evidence type="ECO:0000313" key="2">
    <source>
        <dbReference type="EMBL" id="OAA54954.1"/>
    </source>
</evidence>
<dbReference type="PANTHER" id="PTHR21310">
    <property type="entry name" value="AMINOGLYCOSIDE PHOSPHOTRANSFERASE-RELATED-RELATED"/>
    <property type="match status" value="1"/>
</dbReference>
<keyword evidence="2" id="KW-0418">Kinase</keyword>
<organism evidence="2 3">
    <name type="scientific">Niveomyces insectorum RCEF 264</name>
    <dbReference type="NCBI Taxonomy" id="1081102"/>
    <lineage>
        <taxon>Eukaryota</taxon>
        <taxon>Fungi</taxon>
        <taxon>Dikarya</taxon>
        <taxon>Ascomycota</taxon>
        <taxon>Pezizomycotina</taxon>
        <taxon>Sordariomycetes</taxon>
        <taxon>Hypocreomycetidae</taxon>
        <taxon>Hypocreales</taxon>
        <taxon>Cordycipitaceae</taxon>
        <taxon>Niveomyces</taxon>
    </lineage>
</organism>
<reference evidence="2 3" key="1">
    <citation type="journal article" date="2016" name="Genome Biol. Evol.">
        <title>Divergent and convergent evolution of fungal pathogenicity.</title>
        <authorList>
            <person name="Shang Y."/>
            <person name="Xiao G."/>
            <person name="Zheng P."/>
            <person name="Cen K."/>
            <person name="Zhan S."/>
            <person name="Wang C."/>
        </authorList>
    </citation>
    <scope>NUCLEOTIDE SEQUENCE [LARGE SCALE GENOMIC DNA]</scope>
    <source>
        <strain evidence="2 3">RCEF 264</strain>
    </source>
</reference>
<evidence type="ECO:0000256" key="1">
    <source>
        <dbReference type="SAM" id="MobiDB-lite"/>
    </source>
</evidence>
<dbReference type="Gene3D" id="3.30.200.20">
    <property type="entry name" value="Phosphorylase Kinase, domain 1"/>
    <property type="match status" value="1"/>
</dbReference>
<protein>
    <submittedName>
        <fullName evidence="2">Protein kinase-like domain protein</fullName>
    </submittedName>
</protein>